<evidence type="ECO:0000256" key="2">
    <source>
        <dbReference type="ARBA" id="ARBA00004141"/>
    </source>
</evidence>
<dbReference type="GO" id="GO:0016020">
    <property type="term" value="C:membrane"/>
    <property type="evidence" value="ECO:0007669"/>
    <property type="project" value="UniProtKB-SubCell"/>
</dbReference>
<keyword evidence="4" id="KW-0812">Transmembrane</keyword>
<dbReference type="CDD" id="cd07302">
    <property type="entry name" value="CHD"/>
    <property type="match status" value="1"/>
</dbReference>
<keyword evidence="6" id="KW-0547">Nucleotide-binding</keyword>
<evidence type="ECO:0000256" key="10">
    <source>
        <dbReference type="ARBA" id="ARBA00023136"/>
    </source>
</evidence>
<feature type="region of interest" description="Disordered" evidence="12">
    <location>
        <begin position="1"/>
        <end position="26"/>
    </location>
</feature>
<dbReference type="SUPFAM" id="SSF55073">
    <property type="entry name" value="Nucleotide cyclase"/>
    <property type="match status" value="1"/>
</dbReference>
<evidence type="ECO:0000313" key="14">
    <source>
        <dbReference type="EMBL" id="CAB9493825.1"/>
    </source>
</evidence>
<gene>
    <name evidence="14" type="ORF">ALFOR1_30756</name>
</gene>
<accession>A0A6T9XZG3</accession>
<dbReference type="Pfam" id="PF00211">
    <property type="entry name" value="Guanylate_cyc"/>
    <property type="match status" value="1"/>
</dbReference>
<name>A0A6T9XZG3_ALTMA</name>
<dbReference type="EC" id="4.6.1.1" evidence="3"/>
<evidence type="ECO:0000256" key="7">
    <source>
        <dbReference type="ARBA" id="ARBA00022840"/>
    </source>
</evidence>
<evidence type="ECO:0000256" key="6">
    <source>
        <dbReference type="ARBA" id="ARBA00022741"/>
    </source>
</evidence>
<evidence type="ECO:0000313" key="15">
    <source>
        <dbReference type="Proteomes" id="UP000509458"/>
    </source>
</evidence>
<dbReference type="InterPro" id="IPR029787">
    <property type="entry name" value="Nucleotide_cyclase"/>
</dbReference>
<comment type="catalytic activity">
    <reaction evidence="1">
        <text>ATP = 3',5'-cyclic AMP + diphosphate</text>
        <dbReference type="Rhea" id="RHEA:15389"/>
        <dbReference type="ChEBI" id="CHEBI:30616"/>
        <dbReference type="ChEBI" id="CHEBI:33019"/>
        <dbReference type="ChEBI" id="CHEBI:58165"/>
        <dbReference type="EC" id="4.6.1.1"/>
    </reaction>
</comment>
<comment type="subcellular location">
    <subcellularLocation>
        <location evidence="2">Membrane</location>
        <topology evidence="2">Multi-pass membrane protein</topology>
    </subcellularLocation>
</comment>
<evidence type="ECO:0000256" key="1">
    <source>
        <dbReference type="ARBA" id="ARBA00001593"/>
    </source>
</evidence>
<evidence type="ECO:0000256" key="4">
    <source>
        <dbReference type="ARBA" id="ARBA00022692"/>
    </source>
</evidence>
<evidence type="ECO:0000256" key="5">
    <source>
        <dbReference type="ARBA" id="ARBA00022723"/>
    </source>
</evidence>
<feature type="domain" description="Guanylate cyclase" evidence="13">
    <location>
        <begin position="54"/>
        <end position="199"/>
    </location>
</feature>
<dbReference type="PANTHER" id="PTHR45627">
    <property type="entry name" value="ADENYLATE CYCLASE TYPE 1"/>
    <property type="match status" value="1"/>
</dbReference>
<protein>
    <recommendedName>
        <fullName evidence="3">adenylate cyclase</fullName>
        <ecNumber evidence="3">4.6.1.1</ecNumber>
    </recommendedName>
</protein>
<dbReference type="GO" id="GO:0005524">
    <property type="term" value="F:ATP binding"/>
    <property type="evidence" value="ECO:0007669"/>
    <property type="project" value="UniProtKB-KW"/>
</dbReference>
<evidence type="ECO:0000256" key="9">
    <source>
        <dbReference type="ARBA" id="ARBA00022989"/>
    </source>
</evidence>
<dbReference type="GO" id="GO:0009190">
    <property type="term" value="P:cyclic nucleotide biosynthetic process"/>
    <property type="evidence" value="ECO:0007669"/>
    <property type="project" value="InterPro"/>
</dbReference>
<dbReference type="EMBL" id="LR812090">
    <property type="protein sequence ID" value="CAB9493825.1"/>
    <property type="molecule type" value="Genomic_DNA"/>
</dbReference>
<dbReference type="RefSeq" id="WP_179983296.1">
    <property type="nucleotide sequence ID" value="NZ_LR812090.1"/>
</dbReference>
<evidence type="ECO:0000256" key="11">
    <source>
        <dbReference type="ARBA" id="ARBA00023239"/>
    </source>
</evidence>
<keyword evidence="11" id="KW-0456">Lyase</keyword>
<organism evidence="14 15">
    <name type="scientific">Alteromonas macleodii</name>
    <name type="common">Pseudoalteromonas macleodii</name>
    <dbReference type="NCBI Taxonomy" id="28108"/>
    <lineage>
        <taxon>Bacteria</taxon>
        <taxon>Pseudomonadati</taxon>
        <taxon>Pseudomonadota</taxon>
        <taxon>Gammaproteobacteria</taxon>
        <taxon>Alteromonadales</taxon>
        <taxon>Alteromonadaceae</taxon>
        <taxon>Alteromonas/Salinimonas group</taxon>
        <taxon>Alteromonas</taxon>
    </lineage>
</organism>
<keyword evidence="7" id="KW-0067">ATP-binding</keyword>
<sequence length="280" mass="30224">MDLRKNDDKGRVTSSEQGGPTIKPLHPNALQNAKQVQNDANKGVSVKHEVQCAVVIFCDLSNYQGLAKQYGDTMCTGIVETLFSQFDETANDLALVPLKTNGDQYIAVGFCSESSFAKSCLHAAYRHEPFRVLQDVAHCAMEFAIKARDLVSSHTLLMSSSCQLRSGIAAGALLAGYSSRVSSGFDIWGTTVNKAAMLEQATAPNTIAVCEKTYHALHTGSVKNDLPITKDSVKPCESDNCASISGNQNSIRILTNQVGQRALYNTQIKVKAALLNAYIC</sequence>
<evidence type="ECO:0000259" key="13">
    <source>
        <dbReference type="PROSITE" id="PS50125"/>
    </source>
</evidence>
<dbReference type="AlphaFoldDB" id="A0A6T9XZG3"/>
<reference evidence="14 15" key="1">
    <citation type="submission" date="2020-06" db="EMBL/GenBank/DDBJ databases">
        <authorList>
            <person name="Duchaud E."/>
        </authorList>
    </citation>
    <scope>NUCLEOTIDE SEQUENCE [LARGE SCALE GENOMIC DNA]</scope>
    <source>
        <strain evidence="14">Alteromonas fortis</strain>
    </source>
</reference>
<proteinExistence type="predicted"/>
<feature type="compositionally biased region" description="Basic and acidic residues" evidence="12">
    <location>
        <begin position="1"/>
        <end position="11"/>
    </location>
</feature>
<dbReference type="GO" id="GO:0035556">
    <property type="term" value="P:intracellular signal transduction"/>
    <property type="evidence" value="ECO:0007669"/>
    <property type="project" value="InterPro"/>
</dbReference>
<evidence type="ECO:0000256" key="12">
    <source>
        <dbReference type="SAM" id="MobiDB-lite"/>
    </source>
</evidence>
<dbReference type="GO" id="GO:0046872">
    <property type="term" value="F:metal ion binding"/>
    <property type="evidence" value="ECO:0007669"/>
    <property type="project" value="UniProtKB-KW"/>
</dbReference>
<evidence type="ECO:0000256" key="3">
    <source>
        <dbReference type="ARBA" id="ARBA00012201"/>
    </source>
</evidence>
<dbReference type="InterPro" id="IPR001054">
    <property type="entry name" value="A/G_cyclase"/>
</dbReference>
<dbReference type="GO" id="GO:0004016">
    <property type="term" value="F:adenylate cyclase activity"/>
    <property type="evidence" value="ECO:0007669"/>
    <property type="project" value="UniProtKB-EC"/>
</dbReference>
<evidence type="ECO:0000256" key="8">
    <source>
        <dbReference type="ARBA" id="ARBA00022842"/>
    </source>
</evidence>
<dbReference type="SMART" id="SM00044">
    <property type="entry name" value="CYCc"/>
    <property type="match status" value="1"/>
</dbReference>
<keyword evidence="9" id="KW-1133">Transmembrane helix</keyword>
<dbReference type="Proteomes" id="UP000509458">
    <property type="component" value="Chromosome"/>
</dbReference>
<dbReference type="PROSITE" id="PS50125">
    <property type="entry name" value="GUANYLATE_CYCLASE_2"/>
    <property type="match status" value="1"/>
</dbReference>
<keyword evidence="10" id="KW-0472">Membrane</keyword>
<keyword evidence="5" id="KW-0479">Metal-binding</keyword>
<dbReference type="Gene3D" id="3.30.70.1230">
    <property type="entry name" value="Nucleotide cyclase"/>
    <property type="match status" value="1"/>
</dbReference>
<keyword evidence="8" id="KW-0460">Magnesium</keyword>